<name>A0A183FF10_HELPZ</name>
<dbReference type="EMBL" id="UZAH01025402">
    <property type="protein sequence ID" value="VDO63192.1"/>
    <property type="molecule type" value="Genomic_DNA"/>
</dbReference>
<keyword evidence="2" id="KW-1185">Reference proteome</keyword>
<organism evidence="2 3">
    <name type="scientific">Heligmosomoides polygyrus</name>
    <name type="common">Parasitic roundworm</name>
    <dbReference type="NCBI Taxonomy" id="6339"/>
    <lineage>
        <taxon>Eukaryota</taxon>
        <taxon>Metazoa</taxon>
        <taxon>Ecdysozoa</taxon>
        <taxon>Nematoda</taxon>
        <taxon>Chromadorea</taxon>
        <taxon>Rhabditida</taxon>
        <taxon>Rhabditina</taxon>
        <taxon>Rhabditomorpha</taxon>
        <taxon>Strongyloidea</taxon>
        <taxon>Heligmosomidae</taxon>
        <taxon>Heligmosomoides</taxon>
    </lineage>
</organism>
<protein>
    <submittedName>
        <fullName evidence="1 3">Uncharacterized protein</fullName>
    </submittedName>
</protein>
<dbReference type="Proteomes" id="UP000050761">
    <property type="component" value="Unassembled WGS sequence"/>
</dbReference>
<evidence type="ECO:0000313" key="2">
    <source>
        <dbReference type="Proteomes" id="UP000050761"/>
    </source>
</evidence>
<evidence type="ECO:0000313" key="1">
    <source>
        <dbReference type="EMBL" id="VDO63192.1"/>
    </source>
</evidence>
<sequence length="135" mass="14899">MMFVSRRTGDKESHGYLFILGTKAGMESQADCRIAAVGTAAATCKFSSGTERAERRSGVAYERAKKHGTHTMESELPSFPFVKEESAFPGLNNELCQLGDAHSEAPDAQFVFYESSVAVLHNEQLYTETQLIKEQ</sequence>
<accession>A0A3P8AU04</accession>
<accession>A0A183FF10</accession>
<reference evidence="1 2" key="1">
    <citation type="submission" date="2018-11" db="EMBL/GenBank/DDBJ databases">
        <authorList>
            <consortium name="Pathogen Informatics"/>
        </authorList>
    </citation>
    <scope>NUCLEOTIDE SEQUENCE [LARGE SCALE GENOMIC DNA]</scope>
</reference>
<gene>
    <name evidence="1" type="ORF">HPBE_LOCUS5035</name>
</gene>
<evidence type="ECO:0000313" key="3">
    <source>
        <dbReference type="WBParaSite" id="HPBE_0000503401-mRNA-1"/>
    </source>
</evidence>
<dbReference type="AlphaFoldDB" id="A0A183FF10"/>
<reference evidence="3" key="2">
    <citation type="submission" date="2019-09" db="UniProtKB">
        <authorList>
            <consortium name="WormBaseParasite"/>
        </authorList>
    </citation>
    <scope>IDENTIFICATION</scope>
</reference>
<dbReference type="WBParaSite" id="HPBE_0000503401-mRNA-1">
    <property type="protein sequence ID" value="HPBE_0000503401-mRNA-1"/>
    <property type="gene ID" value="HPBE_0000503401"/>
</dbReference>
<proteinExistence type="predicted"/>